<proteinExistence type="predicted"/>
<dbReference type="Pfam" id="PF08352">
    <property type="entry name" value="oligo_HPY"/>
    <property type="match status" value="1"/>
</dbReference>
<dbReference type="NCBIfam" id="TIGR01727">
    <property type="entry name" value="oligo_HPY"/>
    <property type="match status" value="1"/>
</dbReference>
<dbReference type="GO" id="GO:0015833">
    <property type="term" value="P:peptide transport"/>
    <property type="evidence" value="ECO:0007669"/>
    <property type="project" value="InterPro"/>
</dbReference>
<sequence>MTAVLDVQDLRIHYSTPYGDVKACNGVSFFLNRKELLGLVGESGCGKTTTAMAILRLVQPPGRIVGGKVILDGIDVLSLSENELRKIRWRKMALIPQGAMNSLNPLMRIKDQIADAIETHEGRQNSKALKERILKVLTSVGMPERSYSLYPHELSGGMKQRVCIAMAIALNPPLIVADEPTSALDVVVQRLIAETLKDIRDRLGTSMIIIGHDMGLMAQLVDRIAVMYAGNMVEIAPVRAIYKGPLHPYTQMLIDSIPSIKERKKMRLNEGITHDLRNPPSGCIFHPRCPMAMDDCRTAAPSLHEIRPNHFVACHLHHKGMGET</sequence>
<reference evidence="5 6" key="1">
    <citation type="journal article" date="2016" name="Nat. Commun.">
        <title>Thousands of microbial genomes shed light on interconnected biogeochemical processes in an aquifer system.</title>
        <authorList>
            <person name="Anantharaman K."/>
            <person name="Brown C.T."/>
            <person name="Hug L.A."/>
            <person name="Sharon I."/>
            <person name="Castelle C.J."/>
            <person name="Probst A.J."/>
            <person name="Thomas B.C."/>
            <person name="Singh A."/>
            <person name="Wilkins M.J."/>
            <person name="Karaoz U."/>
            <person name="Brodie E.L."/>
            <person name="Williams K.H."/>
            <person name="Hubbard S.S."/>
            <person name="Banfield J.F."/>
        </authorList>
    </citation>
    <scope>NUCLEOTIDE SEQUENCE [LARGE SCALE GENOMIC DNA]</scope>
</reference>
<evidence type="ECO:0000313" key="5">
    <source>
        <dbReference type="EMBL" id="OGK00979.1"/>
    </source>
</evidence>
<dbReference type="EMBL" id="MFYX01000136">
    <property type="protein sequence ID" value="OGK00979.1"/>
    <property type="molecule type" value="Genomic_DNA"/>
</dbReference>
<dbReference type="Proteomes" id="UP000179243">
    <property type="component" value="Unassembled WGS sequence"/>
</dbReference>
<dbReference type="CDD" id="cd03257">
    <property type="entry name" value="ABC_NikE_OppD_transporters"/>
    <property type="match status" value="1"/>
</dbReference>
<dbReference type="GO" id="GO:0016887">
    <property type="term" value="F:ATP hydrolysis activity"/>
    <property type="evidence" value="ECO:0007669"/>
    <property type="project" value="InterPro"/>
</dbReference>
<dbReference type="InterPro" id="IPR013563">
    <property type="entry name" value="Oligopep_ABC_C"/>
</dbReference>
<dbReference type="PROSITE" id="PS50893">
    <property type="entry name" value="ABC_TRANSPORTER_2"/>
    <property type="match status" value="1"/>
</dbReference>
<protein>
    <submittedName>
        <fullName evidence="5">Dipeptide/oligopeptide/nickel ABC transporter ATP-binding protein</fullName>
    </submittedName>
</protein>
<evidence type="ECO:0000313" key="6">
    <source>
        <dbReference type="Proteomes" id="UP000179243"/>
    </source>
</evidence>
<keyword evidence="1" id="KW-0813">Transport</keyword>
<dbReference type="InterPro" id="IPR003593">
    <property type="entry name" value="AAA+_ATPase"/>
</dbReference>
<feature type="domain" description="ABC transporter" evidence="4">
    <location>
        <begin position="7"/>
        <end position="254"/>
    </location>
</feature>
<dbReference type="InterPro" id="IPR027417">
    <property type="entry name" value="P-loop_NTPase"/>
</dbReference>
<dbReference type="SMART" id="SM00382">
    <property type="entry name" value="AAA"/>
    <property type="match status" value="1"/>
</dbReference>
<dbReference type="PANTHER" id="PTHR43067:SF3">
    <property type="entry name" value="MALTOSE ABC TRANSPORTER, ATP-BINDING PROTEIN"/>
    <property type="match status" value="1"/>
</dbReference>
<dbReference type="GO" id="GO:0005524">
    <property type="term" value="F:ATP binding"/>
    <property type="evidence" value="ECO:0007669"/>
    <property type="project" value="UniProtKB-KW"/>
</dbReference>
<dbReference type="PROSITE" id="PS00211">
    <property type="entry name" value="ABC_TRANSPORTER_1"/>
    <property type="match status" value="1"/>
</dbReference>
<keyword evidence="2" id="KW-0547">Nucleotide-binding</keyword>
<dbReference type="SUPFAM" id="SSF52540">
    <property type="entry name" value="P-loop containing nucleoside triphosphate hydrolases"/>
    <property type="match status" value="1"/>
</dbReference>
<evidence type="ECO:0000256" key="1">
    <source>
        <dbReference type="ARBA" id="ARBA00022448"/>
    </source>
</evidence>
<evidence type="ECO:0000259" key="4">
    <source>
        <dbReference type="PROSITE" id="PS50893"/>
    </source>
</evidence>
<evidence type="ECO:0000256" key="2">
    <source>
        <dbReference type="ARBA" id="ARBA00022741"/>
    </source>
</evidence>
<dbReference type="Pfam" id="PF00005">
    <property type="entry name" value="ABC_tran"/>
    <property type="match status" value="1"/>
</dbReference>
<dbReference type="AlphaFoldDB" id="A0A1F7F2U2"/>
<dbReference type="InterPro" id="IPR003439">
    <property type="entry name" value="ABC_transporter-like_ATP-bd"/>
</dbReference>
<comment type="caution">
    <text evidence="5">The sequence shown here is derived from an EMBL/GenBank/DDBJ whole genome shotgun (WGS) entry which is preliminary data.</text>
</comment>
<dbReference type="Gene3D" id="3.40.50.300">
    <property type="entry name" value="P-loop containing nucleotide triphosphate hydrolases"/>
    <property type="match status" value="1"/>
</dbReference>
<organism evidence="5 6">
    <name type="scientific">Candidatus Raymondbacteria bacterium RIFOXYD12_FULL_49_13</name>
    <dbReference type="NCBI Taxonomy" id="1817890"/>
    <lineage>
        <taxon>Bacteria</taxon>
        <taxon>Raymondiibacteriota</taxon>
    </lineage>
</organism>
<name>A0A1F7F2U2_UNCRA</name>
<accession>A0A1F7F2U2</accession>
<gene>
    <name evidence="5" type="ORF">A2519_17110</name>
</gene>
<dbReference type="PANTHER" id="PTHR43067">
    <property type="entry name" value="OLIGOPEPTIDE/DIPEPTIDE ABC TRANSPORTER, ATPASE SUBUNIT"/>
    <property type="match status" value="1"/>
</dbReference>
<evidence type="ECO:0000256" key="3">
    <source>
        <dbReference type="ARBA" id="ARBA00022840"/>
    </source>
</evidence>
<keyword evidence="3 5" id="KW-0067">ATP-binding</keyword>
<dbReference type="InterPro" id="IPR017871">
    <property type="entry name" value="ABC_transporter-like_CS"/>
</dbReference>
<dbReference type="FunFam" id="3.40.50.300:FF:000016">
    <property type="entry name" value="Oligopeptide ABC transporter ATP-binding component"/>
    <property type="match status" value="1"/>
</dbReference>